<reference evidence="2 3" key="1">
    <citation type="journal article" date="2012" name="Science">
        <title>Ecological populations of bacteria act as socially cohesive units of antibiotic production and resistance.</title>
        <authorList>
            <person name="Cordero O.X."/>
            <person name="Wildschutte H."/>
            <person name="Kirkup B."/>
            <person name="Proehl S."/>
            <person name="Ngo L."/>
            <person name="Hussain F."/>
            <person name="Le Roux F."/>
            <person name="Mincer T."/>
            <person name="Polz M.F."/>
        </authorList>
    </citation>
    <scope>NUCLEOTIDE SEQUENCE [LARGE SCALE GENOMIC DNA]</scope>
    <source>
        <strain evidence="2 3">ZF-129</strain>
    </source>
</reference>
<gene>
    <name evidence="2" type="ORF">A1QO_07155</name>
</gene>
<dbReference type="RefSeq" id="WP_017034263.1">
    <property type="nucleotide sequence ID" value="NZ_AJYQ02000089.1"/>
</dbReference>
<feature type="signal peptide" evidence="1">
    <location>
        <begin position="1"/>
        <end position="18"/>
    </location>
</feature>
<accession>A0A1E5BFK8</accession>
<protein>
    <submittedName>
        <fullName evidence="2">Uncharacterized protein</fullName>
    </submittedName>
</protein>
<dbReference type="Proteomes" id="UP000094741">
    <property type="component" value="Unassembled WGS sequence"/>
</dbReference>
<dbReference type="AlphaFoldDB" id="A0A1E5BFK8"/>
<comment type="caution">
    <text evidence="2">The sequence shown here is derived from an EMBL/GenBank/DDBJ whole genome shotgun (WGS) entry which is preliminary data.</text>
</comment>
<name>A0A1E5BFK8_9VIBR</name>
<keyword evidence="1" id="KW-0732">Signal</keyword>
<feature type="chain" id="PRO_5009171617" evidence="1">
    <location>
        <begin position="19"/>
        <end position="108"/>
    </location>
</feature>
<sequence>MIVRLIVLTVLLSGSAWGQDDTDYNATAKKIKKHLSKQLRKLEFEDNDFCDLMLEMKLKQSYATVRRVHGTGGSKMCRESKKILKKQKKFRFTEPEKYIRIHVSTKDL</sequence>
<evidence type="ECO:0000313" key="2">
    <source>
        <dbReference type="EMBL" id="OEE34606.1"/>
    </source>
</evidence>
<dbReference type="OrthoDB" id="5906338at2"/>
<evidence type="ECO:0000313" key="3">
    <source>
        <dbReference type="Proteomes" id="UP000094741"/>
    </source>
</evidence>
<dbReference type="eggNOG" id="ENOG5031NNF">
    <property type="taxonomic scope" value="Bacteria"/>
</dbReference>
<proteinExistence type="predicted"/>
<organism evidence="2 3">
    <name type="scientific">Vibrio genomosp. F10 str. ZF-129</name>
    <dbReference type="NCBI Taxonomy" id="1187848"/>
    <lineage>
        <taxon>Bacteria</taxon>
        <taxon>Pseudomonadati</taxon>
        <taxon>Pseudomonadota</taxon>
        <taxon>Gammaproteobacteria</taxon>
        <taxon>Vibrionales</taxon>
        <taxon>Vibrionaceae</taxon>
        <taxon>Vibrio</taxon>
    </lineage>
</organism>
<evidence type="ECO:0000256" key="1">
    <source>
        <dbReference type="SAM" id="SignalP"/>
    </source>
</evidence>
<dbReference type="STRING" id="1187848.A1QO_07155"/>
<dbReference type="EMBL" id="AJYQ02000089">
    <property type="protein sequence ID" value="OEE34606.1"/>
    <property type="molecule type" value="Genomic_DNA"/>
</dbReference>